<accession>A0ABY7G705</accession>
<protein>
    <submittedName>
        <fullName evidence="1">Uncharacterized protein</fullName>
    </submittedName>
</protein>
<keyword evidence="2" id="KW-1185">Reference proteome</keyword>
<evidence type="ECO:0000313" key="2">
    <source>
        <dbReference type="Proteomes" id="UP001164746"/>
    </source>
</evidence>
<sequence>MAASMQGPISSPTHYDASFKVDIQIHQPLLSSKQVSETAMSAIPSLTERYIQSQGLQQLFPRAVSYLQNPGTFSLEFQKTDLDRHDG</sequence>
<dbReference type="Proteomes" id="UP001164746">
    <property type="component" value="Chromosome 15"/>
</dbReference>
<organism evidence="1 2">
    <name type="scientific">Mya arenaria</name>
    <name type="common">Soft-shell clam</name>
    <dbReference type="NCBI Taxonomy" id="6604"/>
    <lineage>
        <taxon>Eukaryota</taxon>
        <taxon>Metazoa</taxon>
        <taxon>Spiralia</taxon>
        <taxon>Lophotrochozoa</taxon>
        <taxon>Mollusca</taxon>
        <taxon>Bivalvia</taxon>
        <taxon>Autobranchia</taxon>
        <taxon>Heteroconchia</taxon>
        <taxon>Euheterodonta</taxon>
        <taxon>Imparidentia</taxon>
        <taxon>Neoheterodontei</taxon>
        <taxon>Myida</taxon>
        <taxon>Myoidea</taxon>
        <taxon>Myidae</taxon>
        <taxon>Mya</taxon>
    </lineage>
</organism>
<name>A0ABY7G705_MYAAR</name>
<gene>
    <name evidence="1" type="ORF">MAR_014555</name>
</gene>
<dbReference type="EMBL" id="CP111026">
    <property type="protein sequence ID" value="WAR28851.1"/>
    <property type="molecule type" value="Genomic_DNA"/>
</dbReference>
<evidence type="ECO:0000313" key="1">
    <source>
        <dbReference type="EMBL" id="WAR28851.1"/>
    </source>
</evidence>
<proteinExistence type="predicted"/>
<reference evidence="1" key="1">
    <citation type="submission" date="2022-11" db="EMBL/GenBank/DDBJ databases">
        <title>Centuries of genome instability and evolution in soft-shell clam transmissible cancer (bioRxiv).</title>
        <authorList>
            <person name="Hart S.F.M."/>
            <person name="Yonemitsu M.A."/>
            <person name="Giersch R.M."/>
            <person name="Beal B.F."/>
            <person name="Arriagada G."/>
            <person name="Davis B.W."/>
            <person name="Ostrander E.A."/>
            <person name="Goff S.P."/>
            <person name="Metzger M.J."/>
        </authorList>
    </citation>
    <scope>NUCLEOTIDE SEQUENCE</scope>
    <source>
        <strain evidence="1">MELC-2E11</strain>
        <tissue evidence="1">Siphon/mantle</tissue>
    </source>
</reference>